<evidence type="ECO:0000313" key="12">
    <source>
        <dbReference type="EMBL" id="GFN81907.1"/>
    </source>
</evidence>
<dbReference type="GO" id="GO:0016887">
    <property type="term" value="F:ATP hydrolysis activity"/>
    <property type="evidence" value="ECO:0007669"/>
    <property type="project" value="InterPro"/>
</dbReference>
<dbReference type="InterPro" id="IPR036640">
    <property type="entry name" value="ABC1_TM_sf"/>
</dbReference>
<reference evidence="12 13" key="1">
    <citation type="journal article" date="2021" name="Elife">
        <title>Chloroplast acquisition without the gene transfer in kleptoplastic sea slugs, Plakobranchus ocellatus.</title>
        <authorList>
            <person name="Maeda T."/>
            <person name="Takahashi S."/>
            <person name="Yoshida T."/>
            <person name="Shimamura S."/>
            <person name="Takaki Y."/>
            <person name="Nagai Y."/>
            <person name="Toyoda A."/>
            <person name="Suzuki Y."/>
            <person name="Arimoto A."/>
            <person name="Ishii H."/>
            <person name="Satoh N."/>
            <person name="Nishiyama T."/>
            <person name="Hasebe M."/>
            <person name="Maruyama T."/>
            <person name="Minagawa J."/>
            <person name="Obokata J."/>
            <person name="Shigenobu S."/>
        </authorList>
    </citation>
    <scope>NUCLEOTIDE SEQUENCE [LARGE SCALE GENOMIC DNA]</scope>
</reference>
<evidence type="ECO:0000256" key="6">
    <source>
        <dbReference type="ARBA" id="ARBA00022840"/>
    </source>
</evidence>
<dbReference type="InterPro" id="IPR003439">
    <property type="entry name" value="ABC_transporter-like_ATP-bd"/>
</dbReference>
<feature type="transmembrane region" description="Helical" evidence="9">
    <location>
        <begin position="206"/>
        <end position="227"/>
    </location>
</feature>
<dbReference type="PROSITE" id="PS50893">
    <property type="entry name" value="ABC_TRANSPORTER_2"/>
    <property type="match status" value="2"/>
</dbReference>
<evidence type="ECO:0000256" key="3">
    <source>
        <dbReference type="ARBA" id="ARBA00022448"/>
    </source>
</evidence>
<dbReference type="Pfam" id="PF00005">
    <property type="entry name" value="ABC_tran"/>
    <property type="match status" value="2"/>
</dbReference>
<dbReference type="CDD" id="cd03250">
    <property type="entry name" value="ABCC_MRP_domain1"/>
    <property type="match status" value="1"/>
</dbReference>
<dbReference type="FunFam" id="1.20.1560.10:FF:000026">
    <property type="entry name" value="Multidrug resistance-associated protein lethal(2)03659"/>
    <property type="match status" value="1"/>
</dbReference>
<dbReference type="GO" id="GO:0005524">
    <property type="term" value="F:ATP binding"/>
    <property type="evidence" value="ECO:0007669"/>
    <property type="project" value="UniProtKB-KW"/>
</dbReference>
<evidence type="ECO:0000256" key="1">
    <source>
        <dbReference type="ARBA" id="ARBA00004141"/>
    </source>
</evidence>
<dbReference type="InterPro" id="IPR050173">
    <property type="entry name" value="ABC_transporter_C-like"/>
</dbReference>
<dbReference type="GO" id="GO:0016020">
    <property type="term" value="C:membrane"/>
    <property type="evidence" value="ECO:0007669"/>
    <property type="project" value="UniProtKB-SubCell"/>
</dbReference>
<evidence type="ECO:0000313" key="13">
    <source>
        <dbReference type="Proteomes" id="UP000735302"/>
    </source>
</evidence>
<comment type="caution">
    <text evidence="12">The sequence shown here is derived from an EMBL/GenBank/DDBJ whole genome shotgun (WGS) entry which is preliminary data.</text>
</comment>
<feature type="transmembrane region" description="Helical" evidence="9">
    <location>
        <begin position="719"/>
        <end position="742"/>
    </location>
</feature>
<organism evidence="12 13">
    <name type="scientific">Plakobranchus ocellatus</name>
    <dbReference type="NCBI Taxonomy" id="259542"/>
    <lineage>
        <taxon>Eukaryota</taxon>
        <taxon>Metazoa</taxon>
        <taxon>Spiralia</taxon>
        <taxon>Lophotrochozoa</taxon>
        <taxon>Mollusca</taxon>
        <taxon>Gastropoda</taxon>
        <taxon>Heterobranchia</taxon>
        <taxon>Euthyneura</taxon>
        <taxon>Panpulmonata</taxon>
        <taxon>Sacoglossa</taxon>
        <taxon>Placobranchoidea</taxon>
        <taxon>Plakobranchidae</taxon>
        <taxon>Plakobranchus</taxon>
    </lineage>
</organism>
<evidence type="ECO:0000256" key="7">
    <source>
        <dbReference type="ARBA" id="ARBA00022989"/>
    </source>
</evidence>
<name>A0AAV3YI79_9GAST</name>
<feature type="domain" description="ABC transmembrane type-1" evidence="11">
    <location>
        <begin position="727"/>
        <end position="1038"/>
    </location>
</feature>
<dbReference type="SMART" id="SM00382">
    <property type="entry name" value="AAA"/>
    <property type="match status" value="2"/>
</dbReference>
<dbReference type="CDD" id="cd03244">
    <property type="entry name" value="ABCC_MRP_domain2"/>
    <property type="match status" value="1"/>
</dbReference>
<proteinExistence type="inferred from homology"/>
<dbReference type="FunFam" id="1.20.1560.10:FF:000014">
    <property type="entry name" value="Multidrug resistance-associated protein member 4"/>
    <property type="match status" value="1"/>
</dbReference>
<dbReference type="FunFam" id="3.40.50.300:FF:000482">
    <property type="entry name" value="Multidrug resistance-associated protein member 4"/>
    <property type="match status" value="1"/>
</dbReference>
<keyword evidence="6" id="KW-0067">ATP-binding</keyword>
<evidence type="ECO:0000256" key="8">
    <source>
        <dbReference type="ARBA" id="ARBA00023136"/>
    </source>
</evidence>
<dbReference type="PROSITE" id="PS50929">
    <property type="entry name" value="ABC_TM1F"/>
    <property type="match status" value="2"/>
</dbReference>
<feature type="domain" description="ABC transporter" evidence="10">
    <location>
        <begin position="1076"/>
        <end position="1309"/>
    </location>
</feature>
<keyword evidence="4 9" id="KW-0812">Transmembrane</keyword>
<dbReference type="GO" id="GO:0140359">
    <property type="term" value="F:ABC-type transporter activity"/>
    <property type="evidence" value="ECO:0007669"/>
    <property type="project" value="InterPro"/>
</dbReference>
<protein>
    <submittedName>
        <fullName evidence="12">Multidrug resistance-associated protein 4</fullName>
    </submittedName>
</protein>
<dbReference type="InterPro" id="IPR011527">
    <property type="entry name" value="ABC1_TM_dom"/>
</dbReference>
<evidence type="ECO:0000259" key="10">
    <source>
        <dbReference type="PROSITE" id="PS50893"/>
    </source>
</evidence>
<dbReference type="InterPro" id="IPR027417">
    <property type="entry name" value="P-loop_NTPase"/>
</dbReference>
<feature type="transmembrane region" description="Helical" evidence="9">
    <location>
        <begin position="798"/>
        <end position="824"/>
    </location>
</feature>
<dbReference type="SUPFAM" id="SSF90123">
    <property type="entry name" value="ABC transporter transmembrane region"/>
    <property type="match status" value="2"/>
</dbReference>
<keyword evidence="8 9" id="KW-0472">Membrane</keyword>
<dbReference type="InterPro" id="IPR017871">
    <property type="entry name" value="ABC_transporter-like_CS"/>
</dbReference>
<dbReference type="SUPFAM" id="SSF52540">
    <property type="entry name" value="P-loop containing nucleoside triphosphate hydrolases"/>
    <property type="match status" value="2"/>
</dbReference>
<dbReference type="PROSITE" id="PS00211">
    <property type="entry name" value="ABC_TRANSPORTER_1"/>
    <property type="match status" value="2"/>
</dbReference>
<keyword evidence="7 9" id="KW-1133">Transmembrane helix</keyword>
<sequence>MEETLHHDNPNPMLTDNCFSRALYCWLNPLLAKGYANSLEETDMYNVCPADASSDLGQQLQLEWDKELERKVQGKKPSLGKALLRTFGLKYMLVGFFGFVEEGIKVLQPVLIAQLLGYFTPDSTTTREEAWMYASGVAICAMVLVFMHQPYFFGTARTGMQMRISCCSLMFRKCLRLSNKSLNQSSVGQIVNLMSNDVSRFDRGMIYLHFLWLAPLQATAALIILWYEIGPSVFAGLAFLLLLMPAQVLMAKVFTKLRRKTAIHTDKRVKVMNEIISGMRIIKMYCWEKPFRHLVEKLRSEEIRHLRRTRHIQACIFAPFFPSAQVSIFLLFLTFTVTGKAEEMRSSTVFLTMGLLQAIRLCCALMVPLASQNLAEVLVVIKRIQNFLLLEELEKPNNQIMPNGFSGNLGEDRPFKACLDLRNVTAKWEGVISGSCTLKDITFNVGPGKLVSVIGPVGSGKSSLLMSILGELPPQSGTVRAHGKIAYVSQHPWVFSGSVRQNIVFGAQFDKARYDKIIRISALSRDLSILPKGDATLIGDRGITLSGGQRARVSLARALYMDADIYLLDDPLSAVDTAVGKHIFDKCIVKYLREKPRILVTHQVQLLPVADNIIILTEGKIVSQGTYTELSQSGVNFSELLKLSEEEDQEWAKQKEKAAGQQGDSLLHRENPKITRSDSVASSYSIAKDYEPEPVQLPEQEERAKGSIELKVYMKYFKAGTGIIMSILVIFFLLLAQVLYIASDWWLARWSNKIEDRHAAQKKYNEFLLKQNITDIINTSNGTITIPTIPEVDSYFNLYVHGGIILALIVSSMSRALLFFRCAVKAGEHLHNMMFARILRTHISFFDTNPVGRVLNRFAKDVGQVDDLLPYTMFDFLQNSLLALGVVVVAGVFNPWVFIPTVPLGVFFILVRRYYVQTSRSVKRLEGTTRSPVFSYLSASLQGIHTIRAMRVEQRFMSEFDACQDLHTEAWFLFLTTSRWLAVRLELISAFFILSVCYCSVLAADSLNSGFVGLSITYTMTLMGLFQWTVRQSTEMENQMISVERVIQYTCLPMEADLESTPDKKPPPPWPTYGSIHAKDVSLQYSSTGPYAVKNLSFDIRAAEKIGIVGRTGAGKSSLITTLFRMVEPQGTLLIDGINIHNIGLHDLRGAISIIPQDPVLFTGSVRKNLDPFQEYSDDVLWKALEEVQLKDAVSANNEGLYMEVNEGGSNFSAGQRQLMCLARAVLGHTRILMIDEATANVDPITDELIQQTIRTKFKQCTVLTIAHRLHTIIDSDRIMVLDAGEIVEMDTPMALLSKGKGGVFYAMVEQLGKAELEHLTDIAAINESKTHKPSEGLLLANGTLILSPIPAESEWAIKNDTKLKDIALVSGEETPHQEDKADEEGTVNIAFITEVTRL</sequence>
<dbReference type="EMBL" id="BLXT01000975">
    <property type="protein sequence ID" value="GFN81907.1"/>
    <property type="molecule type" value="Genomic_DNA"/>
</dbReference>
<feature type="domain" description="ABC transporter" evidence="10">
    <location>
        <begin position="419"/>
        <end position="643"/>
    </location>
</feature>
<dbReference type="Gene3D" id="3.40.50.300">
    <property type="entry name" value="P-loop containing nucleotide triphosphate hydrolases"/>
    <property type="match status" value="2"/>
</dbReference>
<gene>
    <name evidence="12" type="ORF">PoB_000841300</name>
</gene>
<keyword evidence="13" id="KW-1185">Reference proteome</keyword>
<accession>A0AAV3YI79</accession>
<comment type="subcellular location">
    <subcellularLocation>
        <location evidence="1">Membrane</location>
        <topology evidence="1">Multi-pass membrane protein</topology>
    </subcellularLocation>
</comment>
<dbReference type="Gene3D" id="1.20.1560.10">
    <property type="entry name" value="ABC transporter type 1, transmembrane domain"/>
    <property type="match status" value="2"/>
</dbReference>
<feature type="transmembrane region" description="Helical" evidence="9">
    <location>
        <begin position="981"/>
        <end position="1004"/>
    </location>
</feature>
<feature type="transmembrane region" description="Helical" evidence="9">
    <location>
        <begin position="358"/>
        <end position="381"/>
    </location>
</feature>
<dbReference type="Proteomes" id="UP000735302">
    <property type="component" value="Unassembled WGS sequence"/>
</dbReference>
<evidence type="ECO:0000256" key="9">
    <source>
        <dbReference type="SAM" id="Phobius"/>
    </source>
</evidence>
<feature type="domain" description="ABC transmembrane type-1" evidence="11">
    <location>
        <begin position="93"/>
        <end position="359"/>
    </location>
</feature>
<keyword evidence="3" id="KW-0813">Transport</keyword>
<comment type="similarity">
    <text evidence="2">Belongs to the ABC transporter superfamily. ABCC family. Conjugate transporter (TC 3.A.1.208) subfamily.</text>
</comment>
<dbReference type="Pfam" id="PF00664">
    <property type="entry name" value="ABC_membrane"/>
    <property type="match status" value="2"/>
</dbReference>
<dbReference type="FunFam" id="3.40.50.300:FF:000163">
    <property type="entry name" value="Multidrug resistance-associated protein member 4"/>
    <property type="match status" value="1"/>
</dbReference>
<feature type="transmembrane region" description="Helical" evidence="9">
    <location>
        <begin position="233"/>
        <end position="254"/>
    </location>
</feature>
<feature type="transmembrane region" description="Helical" evidence="9">
    <location>
        <begin position="130"/>
        <end position="153"/>
    </location>
</feature>
<evidence type="ECO:0000259" key="11">
    <source>
        <dbReference type="PROSITE" id="PS50929"/>
    </source>
</evidence>
<feature type="transmembrane region" description="Helical" evidence="9">
    <location>
        <begin position="314"/>
        <end position="338"/>
    </location>
</feature>
<keyword evidence="5" id="KW-0547">Nucleotide-binding</keyword>
<evidence type="ECO:0000256" key="4">
    <source>
        <dbReference type="ARBA" id="ARBA00022692"/>
    </source>
</evidence>
<evidence type="ECO:0000256" key="5">
    <source>
        <dbReference type="ARBA" id="ARBA00022741"/>
    </source>
</evidence>
<dbReference type="PANTHER" id="PTHR24223">
    <property type="entry name" value="ATP-BINDING CASSETTE SUB-FAMILY C"/>
    <property type="match status" value="1"/>
</dbReference>
<feature type="transmembrane region" description="Helical" evidence="9">
    <location>
        <begin position="1010"/>
        <end position="1030"/>
    </location>
</feature>
<dbReference type="PANTHER" id="PTHR24223:SF456">
    <property type="entry name" value="MULTIDRUG RESISTANCE-ASSOCIATED PROTEIN LETHAL(2)03659"/>
    <property type="match status" value="1"/>
</dbReference>
<dbReference type="InterPro" id="IPR003593">
    <property type="entry name" value="AAA+_ATPase"/>
</dbReference>
<evidence type="ECO:0000256" key="2">
    <source>
        <dbReference type="ARBA" id="ARBA00009726"/>
    </source>
</evidence>